<keyword evidence="6" id="KW-1185">Reference proteome</keyword>
<dbReference type="Proteomes" id="UP000215931">
    <property type="component" value="Unassembled WGS sequence"/>
</dbReference>
<evidence type="ECO:0000256" key="1">
    <source>
        <dbReference type="ARBA" id="ARBA00010923"/>
    </source>
</evidence>
<dbReference type="InterPro" id="IPR044946">
    <property type="entry name" value="Restrct_endonuc_typeI_TRD_sf"/>
</dbReference>
<evidence type="ECO:0000313" key="5">
    <source>
        <dbReference type="EMBL" id="PAP91791.1"/>
    </source>
</evidence>
<dbReference type="PANTHER" id="PTHR43140:SF1">
    <property type="entry name" value="TYPE I RESTRICTION ENZYME ECOKI SPECIFICITY SUBUNIT"/>
    <property type="match status" value="1"/>
</dbReference>
<feature type="domain" description="Type I restriction modification DNA specificity" evidence="4">
    <location>
        <begin position="416"/>
        <end position="534"/>
    </location>
</feature>
<dbReference type="SUPFAM" id="SSF116734">
    <property type="entry name" value="DNA methylase specificity domain"/>
    <property type="match status" value="2"/>
</dbReference>
<dbReference type="PANTHER" id="PTHR43140">
    <property type="entry name" value="TYPE-1 RESTRICTION ENZYME ECOKI SPECIFICITY PROTEIN"/>
    <property type="match status" value="1"/>
</dbReference>
<dbReference type="AlphaFoldDB" id="A0A271K7R6"/>
<evidence type="ECO:0000256" key="2">
    <source>
        <dbReference type="ARBA" id="ARBA00022747"/>
    </source>
</evidence>
<dbReference type="EMBL" id="NPKH01000039">
    <property type="protein sequence ID" value="PAP91791.1"/>
    <property type="molecule type" value="Genomic_DNA"/>
</dbReference>
<reference evidence="5 6" key="1">
    <citation type="submission" date="2017-08" db="EMBL/GenBank/DDBJ databases">
        <title>Mesorhizobium wenxinae sp. nov., a novel rhizobial species isolated from root nodules of chickpea (Cicer arietinum L.).</title>
        <authorList>
            <person name="Zhang J."/>
        </authorList>
    </citation>
    <scope>NUCLEOTIDE SEQUENCE [LARGE SCALE GENOMIC DNA]</scope>
    <source>
        <strain evidence="6">WYCCWR 10019</strain>
    </source>
</reference>
<dbReference type="RefSeq" id="WP_095521762.1">
    <property type="nucleotide sequence ID" value="NZ_NPKH01000039.1"/>
</dbReference>
<gene>
    <name evidence="5" type="ORF">CIT31_31735</name>
</gene>
<comment type="similarity">
    <text evidence="1">Belongs to the type-I restriction system S methylase family.</text>
</comment>
<keyword evidence="2" id="KW-0680">Restriction system</keyword>
<dbReference type="Gene3D" id="3.90.220.20">
    <property type="entry name" value="DNA methylase specificity domains"/>
    <property type="match status" value="2"/>
</dbReference>
<keyword evidence="3" id="KW-0238">DNA-binding</keyword>
<comment type="caution">
    <text evidence="5">The sequence shown here is derived from an EMBL/GenBank/DDBJ whole genome shotgun (WGS) entry which is preliminary data.</text>
</comment>
<evidence type="ECO:0000256" key="3">
    <source>
        <dbReference type="ARBA" id="ARBA00023125"/>
    </source>
</evidence>
<dbReference type="InterPro" id="IPR000055">
    <property type="entry name" value="Restrct_endonuc_typeI_TRD"/>
</dbReference>
<dbReference type="CDD" id="cd17256">
    <property type="entry name" value="RMtype1_S_EcoJA65PI-TRD1-CR1_like"/>
    <property type="match status" value="1"/>
</dbReference>
<dbReference type="CDD" id="cd17257">
    <property type="entry name" value="RMtype1_S_EcoBI-TRD1-CR1_like"/>
    <property type="match status" value="1"/>
</dbReference>
<name>A0A271K7R6_9HYPH</name>
<evidence type="ECO:0000313" key="6">
    <source>
        <dbReference type="Proteomes" id="UP000215931"/>
    </source>
</evidence>
<dbReference type="GO" id="GO:0003677">
    <property type="term" value="F:DNA binding"/>
    <property type="evidence" value="ECO:0007669"/>
    <property type="project" value="UniProtKB-KW"/>
</dbReference>
<proteinExistence type="inferred from homology"/>
<sequence>MNAECLLAHYEQIADSPDAIARLRRFILDLAVRGKLVPQEPGDETAQELLNRIAKEKARLVKAGEFREPSSFVRIDRKALPFTPASHWVWARLIEIARPSYGFAFASGKFNSAKRGMPLIRIRDISNTDAEAYFEGDYDPAYLVTAGDYLVGMDGDFNLRRWRGIDGLLNQRVMRINGWRCGVDPEFVRLPLQFILDHLHGQTSLTTVKHLSAKQVNGIEIPLPPLAEQRRIVAKVDELMGLCDRLATARARREGLRDRLAAASLARLSTPDPDTFQADARFALDALPALTTRPDQIKALRQTILNLAVRGKLVPQELNDEPAKELLNRIFALPWTKKRKPSDLAPDNDALADAFPLPGGWEWASVDALVRPNETVTYGILKPEWVSDGVPTVRVTEMKTGIIDVSSLPKCDPKRAAKFQKTTLAPGDLLVSKDGTIGKTAFVPPELAGGNITQHMLRFPICDLVNSQYVRLTIDAPFCQAWLSGETKGVALQGVNVGDFRRMPIPLPPLAEQHRIIAKVDTLMALCDRLEANLTGTAATRRRLLDALLAEALAPAEDRELEAAE</sequence>
<dbReference type="OrthoDB" id="164285at2"/>
<dbReference type="GO" id="GO:0009307">
    <property type="term" value="P:DNA restriction-modification system"/>
    <property type="evidence" value="ECO:0007669"/>
    <property type="project" value="UniProtKB-KW"/>
</dbReference>
<dbReference type="InterPro" id="IPR051212">
    <property type="entry name" value="Type-I_RE_S_subunit"/>
</dbReference>
<dbReference type="Pfam" id="PF01420">
    <property type="entry name" value="Methylase_S"/>
    <property type="match status" value="2"/>
</dbReference>
<evidence type="ECO:0000259" key="4">
    <source>
        <dbReference type="Pfam" id="PF01420"/>
    </source>
</evidence>
<feature type="domain" description="Type I restriction modification DNA specificity" evidence="4">
    <location>
        <begin position="113"/>
        <end position="241"/>
    </location>
</feature>
<organism evidence="5 6">
    <name type="scientific">Mesorhizobium wenxiniae</name>
    <dbReference type="NCBI Taxonomy" id="2014805"/>
    <lineage>
        <taxon>Bacteria</taxon>
        <taxon>Pseudomonadati</taxon>
        <taxon>Pseudomonadota</taxon>
        <taxon>Alphaproteobacteria</taxon>
        <taxon>Hyphomicrobiales</taxon>
        <taxon>Phyllobacteriaceae</taxon>
        <taxon>Mesorhizobium</taxon>
    </lineage>
</organism>
<accession>A0A271K7R6</accession>
<protein>
    <recommendedName>
        <fullName evidence="4">Type I restriction modification DNA specificity domain-containing protein</fullName>
    </recommendedName>
</protein>